<sequence>MTEETLVPLDESDLIAHCGRQDQKIRELEAALAEKEEKIQAAMEAGKMLKEQRDKAEEQIATLKAKNKQLQETVDAILGRVGGLVKCTLGEEGGNMTLQKETLVPLDESDLIAHDERQKQRIRELEAALAEKDDALSDLDFHHKMDITALTTELGTVKEVLRQLNDRDKRLTTENKRQSEEIRLLRRALGNCNPDHNLLMPEEALRGGEAG</sequence>
<reference evidence="2" key="1">
    <citation type="submission" date="2020-03" db="EMBL/GenBank/DDBJ databases">
        <title>The deep terrestrial virosphere.</title>
        <authorList>
            <person name="Holmfeldt K."/>
            <person name="Nilsson E."/>
            <person name="Simone D."/>
            <person name="Lopez-Fernandez M."/>
            <person name="Wu X."/>
            <person name="de Brujin I."/>
            <person name="Lundin D."/>
            <person name="Andersson A."/>
            <person name="Bertilsson S."/>
            <person name="Dopson M."/>
        </authorList>
    </citation>
    <scope>NUCLEOTIDE SEQUENCE</scope>
    <source>
        <strain evidence="2">TM448A00751</strain>
    </source>
</reference>
<evidence type="ECO:0000313" key="2">
    <source>
        <dbReference type="EMBL" id="QJA47869.1"/>
    </source>
</evidence>
<name>A0A6H1ZK85_9ZZZZ</name>
<evidence type="ECO:0000256" key="1">
    <source>
        <dbReference type="SAM" id="Coils"/>
    </source>
</evidence>
<feature type="coiled-coil region" evidence="1">
    <location>
        <begin position="18"/>
        <end position="80"/>
    </location>
</feature>
<accession>A0A6H1ZK85</accession>
<organism evidence="2">
    <name type="scientific">viral metagenome</name>
    <dbReference type="NCBI Taxonomy" id="1070528"/>
    <lineage>
        <taxon>unclassified sequences</taxon>
        <taxon>metagenomes</taxon>
        <taxon>organismal metagenomes</taxon>
    </lineage>
</organism>
<dbReference type="AlphaFoldDB" id="A0A6H1ZK85"/>
<proteinExistence type="predicted"/>
<dbReference type="EMBL" id="MT144061">
    <property type="protein sequence ID" value="QJA47869.1"/>
    <property type="molecule type" value="Genomic_DNA"/>
</dbReference>
<gene>
    <name evidence="2" type="ORF">TM448A00751_0007</name>
</gene>
<keyword evidence="1" id="KW-0175">Coiled coil</keyword>
<protein>
    <submittedName>
        <fullName evidence="2">Putative export chaperone</fullName>
    </submittedName>
</protein>